<accession>A0ABS3H3V3</accession>
<keyword evidence="4" id="KW-1185">Reference proteome</keyword>
<dbReference type="GO" id="GO:0016787">
    <property type="term" value="F:hydrolase activity"/>
    <property type="evidence" value="ECO:0007669"/>
    <property type="project" value="UniProtKB-KW"/>
</dbReference>
<evidence type="ECO:0000256" key="1">
    <source>
        <dbReference type="SAM" id="Phobius"/>
    </source>
</evidence>
<protein>
    <submittedName>
        <fullName evidence="3">Alpha/beta hydrolase</fullName>
    </submittedName>
</protein>
<evidence type="ECO:0000313" key="3">
    <source>
        <dbReference type="EMBL" id="MBO0448132.1"/>
    </source>
</evidence>
<evidence type="ECO:0000313" key="4">
    <source>
        <dbReference type="Proteomes" id="UP000664256"/>
    </source>
</evidence>
<dbReference type="InterPro" id="IPR029058">
    <property type="entry name" value="AB_hydrolase_fold"/>
</dbReference>
<proteinExistence type="predicted"/>
<name>A0ABS3H3V3_9ENTE</name>
<feature type="domain" description="Alpha/beta hydrolase fold-5" evidence="2">
    <location>
        <begin position="70"/>
        <end position="230"/>
    </location>
</feature>
<dbReference type="EMBL" id="JAFLVT010000001">
    <property type="protein sequence ID" value="MBO0448132.1"/>
    <property type="molecule type" value="Genomic_DNA"/>
</dbReference>
<dbReference type="Pfam" id="PF12695">
    <property type="entry name" value="Abhydrolase_5"/>
    <property type="match status" value="1"/>
</dbReference>
<gene>
    <name evidence="3" type="ORF">JZO76_01145</name>
</gene>
<keyword evidence="3" id="KW-0378">Hydrolase</keyword>
<keyword evidence="1" id="KW-0812">Transmembrane</keyword>
<organism evidence="3 4">
    <name type="scientific">Candidatus Enterococcus myersii</name>
    <dbReference type="NCBI Taxonomy" id="2815322"/>
    <lineage>
        <taxon>Bacteria</taxon>
        <taxon>Bacillati</taxon>
        <taxon>Bacillota</taxon>
        <taxon>Bacilli</taxon>
        <taxon>Lactobacillales</taxon>
        <taxon>Enterococcaceae</taxon>
        <taxon>Enterococcus</taxon>
    </lineage>
</organism>
<comment type="caution">
    <text evidence="3">The sequence shown here is derived from an EMBL/GenBank/DDBJ whole genome shotgun (WGS) entry which is preliminary data.</text>
</comment>
<reference evidence="3 4" key="1">
    <citation type="submission" date="2021-03" db="EMBL/GenBank/DDBJ databases">
        <title>Enterococcal diversity collection.</title>
        <authorList>
            <person name="Gilmore M.S."/>
            <person name="Schwartzman J."/>
            <person name="Van Tyne D."/>
            <person name="Martin M."/>
            <person name="Earl A.M."/>
            <person name="Manson A.L."/>
            <person name="Straub T."/>
            <person name="Salamzade R."/>
            <person name="Saavedra J."/>
            <person name="Lebreton F."/>
            <person name="Prichula J."/>
            <person name="Schaufler K."/>
            <person name="Gaca A."/>
            <person name="Sgardioli B."/>
            <person name="Wagenaar J."/>
            <person name="Strong T."/>
        </authorList>
    </citation>
    <scope>NUCLEOTIDE SEQUENCE [LARGE SCALE GENOMIC DNA]</scope>
    <source>
        <strain evidence="3 4">MJM12</strain>
    </source>
</reference>
<sequence length="245" mass="27424">MLKKWRWWQKTLLGIFVAFILVIAGGVFYLKVNTYTPTSTASAIKPVKVTKDYELFTSQEADKTKEKTNLIFYPGALVNPASYRIWAQEIAAAGYRVYILKLPLNLAVMAPNKADVVMNPHERNILVGHSLGGVMASRYAHNQPKDIAGMIFLASYPDEKGSLVKNNIPVLSITASKDQVLNHKQYQKAKNYLPKTATYEIIKGGNHAGFGSYRAQKGDGQATISNDEQQRKIGQIIIHWLQEIK</sequence>
<dbReference type="Gene3D" id="3.40.50.1820">
    <property type="entry name" value="alpha/beta hydrolase"/>
    <property type="match status" value="1"/>
</dbReference>
<feature type="transmembrane region" description="Helical" evidence="1">
    <location>
        <begin position="12"/>
        <end position="30"/>
    </location>
</feature>
<keyword evidence="1" id="KW-0472">Membrane</keyword>
<dbReference type="Proteomes" id="UP000664256">
    <property type="component" value="Unassembled WGS sequence"/>
</dbReference>
<dbReference type="SUPFAM" id="SSF53474">
    <property type="entry name" value="alpha/beta-Hydrolases"/>
    <property type="match status" value="1"/>
</dbReference>
<dbReference type="RefSeq" id="WP_206902332.1">
    <property type="nucleotide sequence ID" value="NZ_JAFLVT010000001.1"/>
</dbReference>
<dbReference type="InterPro" id="IPR029059">
    <property type="entry name" value="AB_hydrolase_5"/>
</dbReference>
<keyword evidence="1" id="KW-1133">Transmembrane helix</keyword>
<evidence type="ECO:0000259" key="2">
    <source>
        <dbReference type="Pfam" id="PF12695"/>
    </source>
</evidence>